<organism evidence="2">
    <name type="scientific">mine drainage metagenome</name>
    <dbReference type="NCBI Taxonomy" id="410659"/>
    <lineage>
        <taxon>unclassified sequences</taxon>
        <taxon>metagenomes</taxon>
        <taxon>ecological metagenomes</taxon>
    </lineage>
</organism>
<comment type="caution">
    <text evidence="2">The sequence shown here is derived from an EMBL/GenBank/DDBJ whole genome shotgun (WGS) entry which is preliminary data.</text>
</comment>
<evidence type="ECO:0000313" key="3">
    <source>
        <dbReference type="EMBL" id="OIR16051.1"/>
    </source>
</evidence>
<dbReference type="EMBL" id="MLJW01000008">
    <property type="protein sequence ID" value="OIR16051.1"/>
    <property type="molecule type" value="Genomic_DNA"/>
</dbReference>
<keyword evidence="1" id="KW-0812">Transmembrane</keyword>
<gene>
    <name evidence="2" type="ORF">GALL_119600</name>
    <name evidence="3" type="ORF">GALL_35550</name>
</gene>
<keyword evidence="1" id="KW-1133">Transmembrane helix</keyword>
<reference evidence="2" key="1">
    <citation type="submission" date="2016-10" db="EMBL/GenBank/DDBJ databases">
        <title>Sequence of Gallionella enrichment culture.</title>
        <authorList>
            <person name="Poehlein A."/>
            <person name="Muehling M."/>
            <person name="Daniel R."/>
        </authorList>
    </citation>
    <scope>NUCLEOTIDE SEQUENCE</scope>
</reference>
<proteinExistence type="predicted"/>
<protein>
    <submittedName>
        <fullName evidence="2">Uncharacterized protein</fullName>
    </submittedName>
</protein>
<keyword evidence="1" id="KW-0472">Membrane</keyword>
<accession>A0A1J5SBC9</accession>
<evidence type="ECO:0000313" key="2">
    <source>
        <dbReference type="EMBL" id="OIR05833.1"/>
    </source>
</evidence>
<feature type="transmembrane region" description="Helical" evidence="1">
    <location>
        <begin position="7"/>
        <end position="28"/>
    </location>
</feature>
<dbReference type="EMBL" id="MLJW01000047">
    <property type="protein sequence ID" value="OIR05833.1"/>
    <property type="molecule type" value="Genomic_DNA"/>
</dbReference>
<sequence length="32" mass="3384">MSIIADVASIGTAIFGVGFAVWITIQLFKKAD</sequence>
<evidence type="ECO:0000256" key="1">
    <source>
        <dbReference type="SAM" id="Phobius"/>
    </source>
</evidence>
<name>A0A1J5SBC9_9ZZZZ</name>
<dbReference type="AlphaFoldDB" id="A0A1J5SBC9"/>